<dbReference type="Pfam" id="PF02245">
    <property type="entry name" value="Pur_DNA_glyco"/>
    <property type="match status" value="1"/>
</dbReference>
<evidence type="ECO:0000313" key="6">
    <source>
        <dbReference type="EMBL" id="PIT96770.1"/>
    </source>
</evidence>
<dbReference type="InterPro" id="IPR011034">
    <property type="entry name" value="Formyl_transferase-like_C_sf"/>
</dbReference>
<reference evidence="7" key="1">
    <citation type="submission" date="2017-09" db="EMBL/GenBank/DDBJ databases">
        <title>Depth-based differentiation of microbial function through sediment-hosted aquifers and enrichment of novel symbionts in the deep terrestrial subsurface.</title>
        <authorList>
            <person name="Probst A.J."/>
            <person name="Ladd B."/>
            <person name="Jarett J.K."/>
            <person name="Geller-Mcgrath D.E."/>
            <person name="Sieber C.M.K."/>
            <person name="Emerson J.B."/>
            <person name="Anantharaman K."/>
            <person name="Thomas B.C."/>
            <person name="Malmstrom R."/>
            <person name="Stieglmeier M."/>
            <person name="Klingl A."/>
            <person name="Woyke T."/>
            <person name="Ryan C.M."/>
            <person name="Banfield J.F."/>
        </authorList>
    </citation>
    <scope>NUCLEOTIDE SEQUENCE [LARGE SCALE GENOMIC DNA]</scope>
</reference>
<dbReference type="HAMAP" id="MF_00527">
    <property type="entry name" value="3MGH"/>
    <property type="match status" value="1"/>
</dbReference>
<evidence type="ECO:0000256" key="2">
    <source>
        <dbReference type="ARBA" id="ARBA00022763"/>
    </source>
</evidence>
<dbReference type="SUPFAM" id="SSF50486">
    <property type="entry name" value="FMT C-terminal domain-like"/>
    <property type="match status" value="1"/>
</dbReference>
<evidence type="ECO:0000256" key="3">
    <source>
        <dbReference type="ARBA" id="ARBA00022801"/>
    </source>
</evidence>
<dbReference type="CDD" id="cd00540">
    <property type="entry name" value="AAG"/>
    <property type="match status" value="1"/>
</dbReference>
<dbReference type="Proteomes" id="UP000230481">
    <property type="component" value="Unassembled WGS sequence"/>
</dbReference>
<dbReference type="GO" id="GO:0006284">
    <property type="term" value="P:base-excision repair"/>
    <property type="evidence" value="ECO:0007669"/>
    <property type="project" value="InterPro"/>
</dbReference>
<evidence type="ECO:0000256" key="1">
    <source>
        <dbReference type="ARBA" id="ARBA00009232"/>
    </source>
</evidence>
<dbReference type="NCBIfam" id="TIGR00567">
    <property type="entry name" value="3mg"/>
    <property type="match status" value="1"/>
</dbReference>
<organism evidence="6 7">
    <name type="scientific">Candidatus Campbellbacteria bacterium CG10_big_fil_rev_8_21_14_0_10_35_52</name>
    <dbReference type="NCBI Taxonomy" id="1974527"/>
    <lineage>
        <taxon>Bacteria</taxon>
        <taxon>Candidatus Campbelliibacteriota</taxon>
    </lineage>
</organism>
<dbReference type="EMBL" id="PFAA01000029">
    <property type="protein sequence ID" value="PIT96770.1"/>
    <property type="molecule type" value="Genomic_DNA"/>
</dbReference>
<dbReference type="PANTHER" id="PTHR10429">
    <property type="entry name" value="DNA-3-METHYLADENINE GLYCOSYLASE"/>
    <property type="match status" value="1"/>
</dbReference>
<dbReference type="EC" id="3.2.2.-" evidence="5"/>
<proteinExistence type="inferred from homology"/>
<sequence length="175" mass="20153">MILNKSFFNRQTLKVARGLLGKFIVKKIKRKEISVMITEVEAYDGFEDRASHAHKGKTDRNEIMFGEAGYWYVYLVYGMYNMLNIVTSKKNYPAAVLIRGVECKGEKIDGPGKLTKFLKIDRDFNKKTANKKTGLWIEDRGVKIKNSEIKKTPRVGVDYAGKCAEKLYRFVLIKK</sequence>
<comment type="caution">
    <text evidence="6">The sequence shown here is derived from an EMBL/GenBank/DDBJ whole genome shotgun (WGS) entry which is preliminary data.</text>
</comment>
<dbReference type="InterPro" id="IPR036995">
    <property type="entry name" value="MPG_sf"/>
</dbReference>
<keyword evidence="4 5" id="KW-0234">DNA repair</keyword>
<dbReference type="AlphaFoldDB" id="A0A2M6WVG6"/>
<evidence type="ECO:0000256" key="4">
    <source>
        <dbReference type="ARBA" id="ARBA00023204"/>
    </source>
</evidence>
<gene>
    <name evidence="6" type="ORF">COT82_01450</name>
</gene>
<dbReference type="Gene3D" id="3.10.300.10">
    <property type="entry name" value="Methylpurine-DNA glycosylase (MPG)"/>
    <property type="match status" value="2"/>
</dbReference>
<name>A0A2M6WVG6_9BACT</name>
<evidence type="ECO:0000256" key="5">
    <source>
        <dbReference type="HAMAP-Rule" id="MF_00527"/>
    </source>
</evidence>
<dbReference type="GO" id="GO:0003677">
    <property type="term" value="F:DNA binding"/>
    <property type="evidence" value="ECO:0007669"/>
    <property type="project" value="InterPro"/>
</dbReference>
<accession>A0A2M6WVG6</accession>
<dbReference type="InterPro" id="IPR003180">
    <property type="entry name" value="MPG"/>
</dbReference>
<dbReference type="PANTHER" id="PTHR10429:SF0">
    <property type="entry name" value="DNA-3-METHYLADENINE GLYCOSYLASE"/>
    <property type="match status" value="1"/>
</dbReference>
<keyword evidence="2 5" id="KW-0227">DNA damage</keyword>
<evidence type="ECO:0000313" key="7">
    <source>
        <dbReference type="Proteomes" id="UP000230481"/>
    </source>
</evidence>
<keyword evidence="3 5" id="KW-0378">Hydrolase</keyword>
<protein>
    <recommendedName>
        <fullName evidence="5">Putative 3-methyladenine DNA glycosylase</fullName>
        <ecNumber evidence="5">3.2.2.-</ecNumber>
    </recommendedName>
</protein>
<comment type="similarity">
    <text evidence="1 5">Belongs to the DNA glycosylase MPG family.</text>
</comment>
<dbReference type="GO" id="GO:0003905">
    <property type="term" value="F:alkylbase DNA N-glycosylase activity"/>
    <property type="evidence" value="ECO:0007669"/>
    <property type="project" value="InterPro"/>
</dbReference>